<comment type="caution">
    <text evidence="2">The sequence shown here is derived from an EMBL/GenBank/DDBJ whole genome shotgun (WGS) entry which is preliminary data.</text>
</comment>
<proteinExistence type="predicted"/>
<dbReference type="EMBL" id="JACVVK020000155">
    <property type="protein sequence ID" value="KAK7488070.1"/>
    <property type="molecule type" value="Genomic_DNA"/>
</dbReference>
<evidence type="ECO:0000313" key="2">
    <source>
        <dbReference type="EMBL" id="KAK7488070.1"/>
    </source>
</evidence>
<reference evidence="2 3" key="1">
    <citation type="journal article" date="2023" name="Sci. Data">
        <title>Genome assembly of the Korean intertidal mud-creeper Batillaria attramentaria.</title>
        <authorList>
            <person name="Patra A.K."/>
            <person name="Ho P.T."/>
            <person name="Jun S."/>
            <person name="Lee S.J."/>
            <person name="Kim Y."/>
            <person name="Won Y.J."/>
        </authorList>
    </citation>
    <scope>NUCLEOTIDE SEQUENCE [LARGE SCALE GENOMIC DNA]</scope>
    <source>
        <strain evidence="2">Wonlab-2016</strain>
    </source>
</reference>
<feature type="non-terminal residue" evidence="2">
    <location>
        <position position="140"/>
    </location>
</feature>
<sequence length="140" mass="15362">MANQRACRALRHRTRSWLGLTGTVGIRCVSPGINFLSPSPLTVQPTPANANTEMGLLIESGLTELAAFSQPQHGATPTVDHLRQFVITVDELSQVDAQSWPVDRYTPREADNRTPFNQSPLLHDSPATKDLTQRDATLFG</sequence>
<dbReference type="Proteomes" id="UP001519460">
    <property type="component" value="Unassembled WGS sequence"/>
</dbReference>
<gene>
    <name evidence="2" type="ORF">BaRGS_00020661</name>
</gene>
<organism evidence="2 3">
    <name type="scientific">Batillaria attramentaria</name>
    <dbReference type="NCBI Taxonomy" id="370345"/>
    <lineage>
        <taxon>Eukaryota</taxon>
        <taxon>Metazoa</taxon>
        <taxon>Spiralia</taxon>
        <taxon>Lophotrochozoa</taxon>
        <taxon>Mollusca</taxon>
        <taxon>Gastropoda</taxon>
        <taxon>Caenogastropoda</taxon>
        <taxon>Sorbeoconcha</taxon>
        <taxon>Cerithioidea</taxon>
        <taxon>Batillariidae</taxon>
        <taxon>Batillaria</taxon>
    </lineage>
</organism>
<keyword evidence="3" id="KW-1185">Reference proteome</keyword>
<protein>
    <submittedName>
        <fullName evidence="2">Uncharacterized protein</fullName>
    </submittedName>
</protein>
<dbReference type="AlphaFoldDB" id="A0ABD0KLJ4"/>
<evidence type="ECO:0000256" key="1">
    <source>
        <dbReference type="SAM" id="MobiDB-lite"/>
    </source>
</evidence>
<accession>A0ABD0KLJ4</accession>
<name>A0ABD0KLJ4_9CAEN</name>
<evidence type="ECO:0000313" key="3">
    <source>
        <dbReference type="Proteomes" id="UP001519460"/>
    </source>
</evidence>
<feature type="region of interest" description="Disordered" evidence="1">
    <location>
        <begin position="103"/>
        <end position="140"/>
    </location>
</feature>